<gene>
    <name evidence="1" type="ORF">DUNSADRAFT_17382</name>
</gene>
<keyword evidence="2" id="KW-1185">Reference proteome</keyword>
<evidence type="ECO:0000313" key="2">
    <source>
        <dbReference type="Proteomes" id="UP000815325"/>
    </source>
</evidence>
<organism evidence="1 2">
    <name type="scientific">Dunaliella salina</name>
    <name type="common">Green alga</name>
    <name type="synonym">Protococcus salinus</name>
    <dbReference type="NCBI Taxonomy" id="3046"/>
    <lineage>
        <taxon>Eukaryota</taxon>
        <taxon>Viridiplantae</taxon>
        <taxon>Chlorophyta</taxon>
        <taxon>core chlorophytes</taxon>
        <taxon>Chlorophyceae</taxon>
        <taxon>CS clade</taxon>
        <taxon>Chlamydomonadales</taxon>
        <taxon>Dunaliellaceae</taxon>
        <taxon>Dunaliella</taxon>
    </lineage>
</organism>
<dbReference type="EMBL" id="MU070277">
    <property type="protein sequence ID" value="KAF5828585.1"/>
    <property type="molecule type" value="Genomic_DNA"/>
</dbReference>
<reference evidence="1" key="1">
    <citation type="submission" date="2017-08" db="EMBL/GenBank/DDBJ databases">
        <authorList>
            <person name="Polle J.E."/>
            <person name="Barry K."/>
            <person name="Cushman J."/>
            <person name="Schmutz J."/>
            <person name="Tran D."/>
            <person name="Hathwaick L.T."/>
            <person name="Yim W.C."/>
            <person name="Jenkins J."/>
            <person name="Mckie-Krisberg Z.M."/>
            <person name="Prochnik S."/>
            <person name="Lindquist E."/>
            <person name="Dockter R.B."/>
            <person name="Adam C."/>
            <person name="Molina H."/>
            <person name="Bunkerborg J."/>
            <person name="Jin E."/>
            <person name="Buchheim M."/>
            <person name="Magnuson J."/>
        </authorList>
    </citation>
    <scope>NUCLEOTIDE SEQUENCE</scope>
    <source>
        <strain evidence="1">CCAP 19/18</strain>
    </source>
</reference>
<name>A0ABQ7G1V4_DUNSA</name>
<dbReference type="Proteomes" id="UP000815325">
    <property type="component" value="Unassembled WGS sequence"/>
</dbReference>
<protein>
    <submittedName>
        <fullName evidence="1">Uncharacterized protein</fullName>
    </submittedName>
</protein>
<comment type="caution">
    <text evidence="1">The sequence shown here is derived from an EMBL/GenBank/DDBJ whole genome shotgun (WGS) entry which is preliminary data.</text>
</comment>
<accession>A0ABQ7G1V4</accession>
<proteinExistence type="predicted"/>
<sequence>MTCSTARLTRGASPTSTLHLLLGQPSLWLLARARRINELISGYVMQIFSHD</sequence>
<evidence type="ECO:0000313" key="1">
    <source>
        <dbReference type="EMBL" id="KAF5828585.1"/>
    </source>
</evidence>